<accession>A0A8J6HCW8</accession>
<dbReference type="EMBL" id="JABDTM020021449">
    <property type="protein sequence ID" value="KAH0816490.1"/>
    <property type="molecule type" value="Genomic_DNA"/>
</dbReference>
<dbReference type="AlphaFoldDB" id="A0A8J6HCW8"/>
<proteinExistence type="predicted"/>
<name>A0A8J6HCW8_TENMO</name>
<evidence type="ECO:0000313" key="2">
    <source>
        <dbReference type="Proteomes" id="UP000719412"/>
    </source>
</evidence>
<evidence type="ECO:0000313" key="1">
    <source>
        <dbReference type="EMBL" id="KAH0816490.1"/>
    </source>
</evidence>
<dbReference type="Proteomes" id="UP000719412">
    <property type="component" value="Unassembled WGS sequence"/>
</dbReference>
<keyword evidence="2" id="KW-1185">Reference proteome</keyword>
<comment type="caution">
    <text evidence="1">The sequence shown here is derived from an EMBL/GenBank/DDBJ whole genome shotgun (WGS) entry which is preliminary data.</text>
</comment>
<reference evidence="1" key="1">
    <citation type="journal article" date="2020" name="J Insects Food Feed">
        <title>The yellow mealworm (Tenebrio molitor) genome: a resource for the emerging insects as food and feed industry.</title>
        <authorList>
            <person name="Eriksson T."/>
            <person name="Andere A."/>
            <person name="Kelstrup H."/>
            <person name="Emery V."/>
            <person name="Picard C."/>
        </authorList>
    </citation>
    <scope>NUCLEOTIDE SEQUENCE</scope>
    <source>
        <strain evidence="1">Stoneville</strain>
        <tissue evidence="1">Whole head</tissue>
    </source>
</reference>
<reference evidence="1" key="2">
    <citation type="submission" date="2021-08" db="EMBL/GenBank/DDBJ databases">
        <authorList>
            <person name="Eriksson T."/>
        </authorList>
    </citation>
    <scope>NUCLEOTIDE SEQUENCE</scope>
    <source>
        <strain evidence="1">Stoneville</strain>
        <tissue evidence="1">Whole head</tissue>
    </source>
</reference>
<gene>
    <name evidence="1" type="ORF">GEV33_006300</name>
</gene>
<organism evidence="1 2">
    <name type="scientific">Tenebrio molitor</name>
    <name type="common">Yellow mealworm beetle</name>
    <dbReference type="NCBI Taxonomy" id="7067"/>
    <lineage>
        <taxon>Eukaryota</taxon>
        <taxon>Metazoa</taxon>
        <taxon>Ecdysozoa</taxon>
        <taxon>Arthropoda</taxon>
        <taxon>Hexapoda</taxon>
        <taxon>Insecta</taxon>
        <taxon>Pterygota</taxon>
        <taxon>Neoptera</taxon>
        <taxon>Endopterygota</taxon>
        <taxon>Coleoptera</taxon>
        <taxon>Polyphaga</taxon>
        <taxon>Cucujiformia</taxon>
        <taxon>Tenebrionidae</taxon>
        <taxon>Tenebrio</taxon>
    </lineage>
</organism>
<sequence>MVNTSSHAALCYSDARGAGGNSSRRSAPTLDHLWAMGSQVRLYDRSGFGGNDINTALLTSSPFSGLYKLIPQKKIHSLTDPAMRIPCRNERPEKGYDRVGASRRHVPCVVLLTRSLSSDLMVP</sequence>
<protein>
    <submittedName>
        <fullName evidence="1">Uncharacterized protein</fullName>
    </submittedName>
</protein>